<dbReference type="EMBL" id="CAJNJA010006371">
    <property type="protein sequence ID" value="CAE7209371.1"/>
    <property type="molecule type" value="Genomic_DNA"/>
</dbReference>
<dbReference type="SMART" id="SM00209">
    <property type="entry name" value="TSP1"/>
    <property type="match status" value="2"/>
</dbReference>
<evidence type="ECO:0000256" key="1">
    <source>
        <dbReference type="SAM" id="Phobius"/>
    </source>
</evidence>
<dbReference type="PROSITE" id="PS50092">
    <property type="entry name" value="TSP1"/>
    <property type="match status" value="1"/>
</dbReference>
<protein>
    <submittedName>
        <fullName evidence="2">Adamts20 protein</fullName>
    </submittedName>
</protein>
<dbReference type="InterPro" id="IPR036383">
    <property type="entry name" value="TSP1_rpt_sf"/>
</dbReference>
<keyword evidence="1" id="KW-1133">Transmembrane helix</keyword>
<keyword evidence="3" id="KW-1185">Reference proteome</keyword>
<evidence type="ECO:0000313" key="3">
    <source>
        <dbReference type="Proteomes" id="UP000601435"/>
    </source>
</evidence>
<dbReference type="SUPFAM" id="SSF82895">
    <property type="entry name" value="TSP-1 type 1 repeat"/>
    <property type="match status" value="1"/>
</dbReference>
<reference evidence="2" key="1">
    <citation type="submission" date="2021-02" db="EMBL/GenBank/DDBJ databases">
        <authorList>
            <person name="Dougan E. K."/>
            <person name="Rhodes N."/>
            <person name="Thang M."/>
            <person name="Chan C."/>
        </authorList>
    </citation>
    <scope>NUCLEOTIDE SEQUENCE</scope>
</reference>
<accession>A0A812JSG9</accession>
<organism evidence="2 3">
    <name type="scientific">Symbiodinium necroappetens</name>
    <dbReference type="NCBI Taxonomy" id="1628268"/>
    <lineage>
        <taxon>Eukaryota</taxon>
        <taxon>Sar</taxon>
        <taxon>Alveolata</taxon>
        <taxon>Dinophyceae</taxon>
        <taxon>Suessiales</taxon>
        <taxon>Symbiodiniaceae</taxon>
        <taxon>Symbiodinium</taxon>
    </lineage>
</organism>
<comment type="caution">
    <text evidence="2">The sequence shown here is derived from an EMBL/GenBank/DDBJ whole genome shotgun (WGS) entry which is preliminary data.</text>
</comment>
<evidence type="ECO:0000313" key="2">
    <source>
        <dbReference type="EMBL" id="CAE7209371.1"/>
    </source>
</evidence>
<dbReference type="InterPro" id="IPR000884">
    <property type="entry name" value="TSP1_rpt"/>
</dbReference>
<dbReference type="OrthoDB" id="412680at2759"/>
<dbReference type="Proteomes" id="UP000601435">
    <property type="component" value="Unassembled WGS sequence"/>
</dbReference>
<gene>
    <name evidence="2" type="primary">Adamts20</name>
    <name evidence="2" type="ORF">SNEC2469_LOCUS2019</name>
</gene>
<keyword evidence="1" id="KW-0812">Transmembrane</keyword>
<keyword evidence="1" id="KW-0472">Membrane</keyword>
<sequence length="633" mass="68099">MLGGDLVGIQSYHPPNGDVRYPTDSTFYWFSLSGPCPNLPSGKKTSSNCTKYEKGLVPSSKSQYVSGGLCNRIFKSNIPDGTPGCSYYVENFTAKKLDSIVGIKEQDCGGRQCADWQDFRLHCSNTNLSFTHLGVKYCKEYDFPGCLTSCQDSACHAENEVGLPFWTGRCNASRNSDRASAIKEAFGGSIVDLYYAHNPSCDKYGPMCNKPVPDAGVSYCHRDGSGVCDACYVPGTANPPSPRPAAQVPCRVDLFLNKKMPQYKDAPPVCASDCHGNCSLATDRDSCCVYVGKCNRVWQHDEWGECDSKCGNGTKHRQVWCPFQDIFGPCDESIRPANMSDCRGSSCPWNPHEFGNWSDCDDGCGNGTEVQSLICDCPDGCPMGDKECAQSAKPPQPSRPCFPVGKKTGPKFCTACPLAKGRVTCTGCPRGFALQGDCEIRDRVALVTYHAQGKDLSLTDGWLASAFIPAFRHAVSQETNISVDVINFTSSGSEGDVFGSGGVDIGIVAASQDNTDESLNWTSHQLASVNMQQLASSFQNELSKYGCTAEHQCSPPAVAFSLVKKPDMMCPPPLVWSNSCRVPGTPPSHGFPGWGVALIITGTLLLVAVVAWATCSRCKSAPPGQHARLLSAA</sequence>
<dbReference type="AlphaFoldDB" id="A0A812JSG9"/>
<name>A0A812JSG9_9DINO</name>
<proteinExistence type="predicted"/>
<dbReference type="Pfam" id="PF19030">
    <property type="entry name" value="TSP1_ADAMTS"/>
    <property type="match status" value="1"/>
</dbReference>
<feature type="transmembrane region" description="Helical" evidence="1">
    <location>
        <begin position="591"/>
        <end position="613"/>
    </location>
</feature>